<reference evidence="1" key="1">
    <citation type="submission" date="2021-08" db="EMBL/GenBank/DDBJ databases">
        <title>The first chromosome-level gecko genome reveals the dynamic sex chromosomes of Neotropical dwarf geckos (Sphaerodactylidae: Sphaerodactylus).</title>
        <authorList>
            <person name="Pinto B.J."/>
            <person name="Keating S.E."/>
            <person name="Gamble T."/>
        </authorList>
    </citation>
    <scope>NUCLEOTIDE SEQUENCE</scope>
    <source>
        <strain evidence="1">TG3544</strain>
    </source>
</reference>
<evidence type="ECO:0000313" key="2">
    <source>
        <dbReference type="Proteomes" id="UP000827872"/>
    </source>
</evidence>
<gene>
    <name evidence="1" type="ORF">K3G42_013834</name>
</gene>
<name>A0ACB8EWD1_9SAUR</name>
<sequence length="216" mass="24744">MLCCAPFNFFAIHENNVDPPEWNLLSRQQEMATHLAGLVTIILVIGGSAMAGSEESRWRRKNNGDSDEATSSSGSTCPCTRGCCDHGWIQYKDACYLPELQHKKSWDSAEEYCVGQEAHLASVHSSEEDNFILHLMGNAKLRSYWLGAKRIRQGEEFHWTWTDQTQFQYEKIPRSLAPKENDNHLAAMRWNNEGTIVWSHRDGSHSFPFICKYFLV</sequence>
<dbReference type="Proteomes" id="UP000827872">
    <property type="component" value="Linkage Group LG15"/>
</dbReference>
<accession>A0ACB8EWD1</accession>
<evidence type="ECO:0000313" key="1">
    <source>
        <dbReference type="EMBL" id="KAH7997177.1"/>
    </source>
</evidence>
<organism evidence="1 2">
    <name type="scientific">Sphaerodactylus townsendi</name>
    <dbReference type="NCBI Taxonomy" id="933632"/>
    <lineage>
        <taxon>Eukaryota</taxon>
        <taxon>Metazoa</taxon>
        <taxon>Chordata</taxon>
        <taxon>Craniata</taxon>
        <taxon>Vertebrata</taxon>
        <taxon>Euteleostomi</taxon>
        <taxon>Lepidosauria</taxon>
        <taxon>Squamata</taxon>
        <taxon>Bifurcata</taxon>
        <taxon>Gekkota</taxon>
        <taxon>Sphaerodactylidae</taxon>
        <taxon>Sphaerodactylus</taxon>
    </lineage>
</organism>
<dbReference type="EMBL" id="CM037628">
    <property type="protein sequence ID" value="KAH7997177.1"/>
    <property type="molecule type" value="Genomic_DNA"/>
</dbReference>
<protein>
    <submittedName>
        <fullName evidence="1">Uncharacterized protein</fullName>
    </submittedName>
</protein>
<proteinExistence type="predicted"/>
<keyword evidence="2" id="KW-1185">Reference proteome</keyword>
<comment type="caution">
    <text evidence="1">The sequence shown here is derived from an EMBL/GenBank/DDBJ whole genome shotgun (WGS) entry which is preliminary data.</text>
</comment>